<dbReference type="AlphaFoldDB" id="A0A0C2XL25"/>
<dbReference type="GO" id="GO:0016616">
    <property type="term" value="F:oxidoreductase activity, acting on the CH-OH group of donors, NAD or NADP as acceptor"/>
    <property type="evidence" value="ECO:0007669"/>
    <property type="project" value="UniProtKB-ARBA"/>
</dbReference>
<dbReference type="PANTHER" id="PTHR43827:SF3">
    <property type="entry name" value="NADP-DEPENDENT OXIDOREDUCTASE DOMAIN-CONTAINING PROTEIN"/>
    <property type="match status" value="1"/>
</dbReference>
<proteinExistence type="inferred from homology"/>
<comment type="similarity">
    <text evidence="1">Belongs to the aldo/keto reductase family.</text>
</comment>
<dbReference type="PRINTS" id="PR00069">
    <property type="entry name" value="ALDKETRDTASE"/>
</dbReference>
<dbReference type="SUPFAM" id="SSF51430">
    <property type="entry name" value="NAD(P)-linked oxidoreductase"/>
    <property type="match status" value="1"/>
</dbReference>
<evidence type="ECO:0000256" key="6">
    <source>
        <dbReference type="PIRSR" id="PIRSR000097-3"/>
    </source>
</evidence>
<evidence type="ECO:0000256" key="1">
    <source>
        <dbReference type="ARBA" id="ARBA00007905"/>
    </source>
</evidence>
<organism evidence="8 9">
    <name type="scientific">Hebeloma cylindrosporum</name>
    <dbReference type="NCBI Taxonomy" id="76867"/>
    <lineage>
        <taxon>Eukaryota</taxon>
        <taxon>Fungi</taxon>
        <taxon>Dikarya</taxon>
        <taxon>Basidiomycota</taxon>
        <taxon>Agaricomycotina</taxon>
        <taxon>Agaricomycetes</taxon>
        <taxon>Agaricomycetidae</taxon>
        <taxon>Agaricales</taxon>
        <taxon>Agaricineae</taxon>
        <taxon>Hymenogastraceae</taxon>
        <taxon>Hebeloma</taxon>
    </lineage>
</organism>
<gene>
    <name evidence="8" type="ORF">M413DRAFT_447712</name>
</gene>
<dbReference type="Gene3D" id="3.20.20.100">
    <property type="entry name" value="NADP-dependent oxidoreductase domain"/>
    <property type="match status" value="1"/>
</dbReference>
<keyword evidence="2" id="KW-0521">NADP</keyword>
<dbReference type="OrthoDB" id="416253at2759"/>
<dbReference type="HOGENOM" id="CLU_023205_0_1_1"/>
<dbReference type="InterPro" id="IPR036812">
    <property type="entry name" value="NAD(P)_OxRdtase_dom_sf"/>
</dbReference>
<evidence type="ECO:0000256" key="3">
    <source>
        <dbReference type="ARBA" id="ARBA00023002"/>
    </source>
</evidence>
<evidence type="ECO:0000313" key="9">
    <source>
        <dbReference type="Proteomes" id="UP000053424"/>
    </source>
</evidence>
<name>A0A0C2XL25_HEBCY</name>
<feature type="active site" description="Proton donor" evidence="4">
    <location>
        <position position="42"/>
    </location>
</feature>
<evidence type="ECO:0000256" key="4">
    <source>
        <dbReference type="PIRSR" id="PIRSR000097-1"/>
    </source>
</evidence>
<keyword evidence="9" id="KW-1185">Reference proteome</keyword>
<evidence type="ECO:0000256" key="2">
    <source>
        <dbReference type="ARBA" id="ARBA00022857"/>
    </source>
</evidence>
<feature type="site" description="Lowers pKa of active site Tyr" evidence="6">
    <location>
        <position position="68"/>
    </location>
</feature>
<dbReference type="PIRSF" id="PIRSF000097">
    <property type="entry name" value="AKR"/>
    <property type="match status" value="1"/>
</dbReference>
<evidence type="ECO:0000313" key="8">
    <source>
        <dbReference type="EMBL" id="KIM38453.1"/>
    </source>
</evidence>
<dbReference type="Pfam" id="PF00248">
    <property type="entry name" value="Aldo_ket_red"/>
    <property type="match status" value="1"/>
</dbReference>
<dbReference type="InterPro" id="IPR023210">
    <property type="entry name" value="NADP_OxRdtase_dom"/>
</dbReference>
<dbReference type="EMBL" id="KN831790">
    <property type="protein sequence ID" value="KIM38453.1"/>
    <property type="molecule type" value="Genomic_DNA"/>
</dbReference>
<dbReference type="FunFam" id="3.20.20.100:FF:000015">
    <property type="entry name" value="Oxidoreductase, aldo/keto reductase family"/>
    <property type="match status" value="1"/>
</dbReference>
<reference evidence="9" key="2">
    <citation type="submission" date="2015-01" db="EMBL/GenBank/DDBJ databases">
        <title>Evolutionary Origins and Diversification of the Mycorrhizal Mutualists.</title>
        <authorList>
            <consortium name="DOE Joint Genome Institute"/>
            <consortium name="Mycorrhizal Genomics Consortium"/>
            <person name="Kohler A."/>
            <person name="Kuo A."/>
            <person name="Nagy L.G."/>
            <person name="Floudas D."/>
            <person name="Copeland A."/>
            <person name="Barry K.W."/>
            <person name="Cichocki N."/>
            <person name="Veneault-Fourrey C."/>
            <person name="LaButti K."/>
            <person name="Lindquist E.A."/>
            <person name="Lipzen A."/>
            <person name="Lundell T."/>
            <person name="Morin E."/>
            <person name="Murat C."/>
            <person name="Riley R."/>
            <person name="Ohm R."/>
            <person name="Sun H."/>
            <person name="Tunlid A."/>
            <person name="Henrissat B."/>
            <person name="Grigoriev I.V."/>
            <person name="Hibbett D.S."/>
            <person name="Martin F."/>
        </authorList>
    </citation>
    <scope>NUCLEOTIDE SEQUENCE [LARGE SCALE GENOMIC DNA]</scope>
    <source>
        <strain evidence="9">h7</strain>
    </source>
</reference>
<sequence>MAAIANPTIMPRFGFGTDKTTKDAVLVALKAGYRLIDTARVYVDSEVNVGNAIRESGLNRNEIYITTKIIPEKHDQVFETVEESLKALQTDYIDLLLLHGAHPEQEKRLSMYKDLIALKEAGKIESFGVSNFNVAQLEEIRLEELPKPAVNQLEIHPLCQHRVIVPYCQDHSIIVQAYCPIMRGTAGEHAEIRALADKYDRDPSQIVLRWSHQKGFVPLPKSNTPARIISNSRIFDFELTPEDIGKLDALDRGKKGSFINPKHYPADTP</sequence>
<feature type="domain" description="NADP-dependent oxidoreductase" evidence="7">
    <location>
        <begin position="18"/>
        <end position="251"/>
    </location>
</feature>
<dbReference type="InterPro" id="IPR020471">
    <property type="entry name" value="AKR"/>
</dbReference>
<protein>
    <recommendedName>
        <fullName evidence="7">NADP-dependent oxidoreductase domain-containing protein</fullName>
    </recommendedName>
</protein>
<dbReference type="CDD" id="cd19071">
    <property type="entry name" value="AKR_AKR1-5-like"/>
    <property type="match status" value="1"/>
</dbReference>
<evidence type="ECO:0000259" key="7">
    <source>
        <dbReference type="Pfam" id="PF00248"/>
    </source>
</evidence>
<dbReference type="PANTHER" id="PTHR43827">
    <property type="entry name" value="2,5-DIKETO-D-GLUCONIC ACID REDUCTASE"/>
    <property type="match status" value="1"/>
</dbReference>
<dbReference type="Proteomes" id="UP000053424">
    <property type="component" value="Unassembled WGS sequence"/>
</dbReference>
<feature type="binding site" evidence="5">
    <location>
        <position position="99"/>
    </location>
    <ligand>
        <name>substrate</name>
    </ligand>
</feature>
<evidence type="ECO:0000256" key="5">
    <source>
        <dbReference type="PIRSR" id="PIRSR000097-2"/>
    </source>
</evidence>
<reference evidence="8 9" key="1">
    <citation type="submission" date="2014-04" db="EMBL/GenBank/DDBJ databases">
        <authorList>
            <consortium name="DOE Joint Genome Institute"/>
            <person name="Kuo A."/>
            <person name="Gay G."/>
            <person name="Dore J."/>
            <person name="Kohler A."/>
            <person name="Nagy L.G."/>
            <person name="Floudas D."/>
            <person name="Copeland A."/>
            <person name="Barry K.W."/>
            <person name="Cichocki N."/>
            <person name="Veneault-Fourrey C."/>
            <person name="LaButti K."/>
            <person name="Lindquist E.A."/>
            <person name="Lipzen A."/>
            <person name="Lundell T."/>
            <person name="Morin E."/>
            <person name="Murat C."/>
            <person name="Sun H."/>
            <person name="Tunlid A."/>
            <person name="Henrissat B."/>
            <person name="Grigoriev I.V."/>
            <person name="Hibbett D.S."/>
            <person name="Martin F."/>
            <person name="Nordberg H.P."/>
            <person name="Cantor M.N."/>
            <person name="Hua S.X."/>
        </authorList>
    </citation>
    <scope>NUCLEOTIDE SEQUENCE [LARGE SCALE GENOMIC DNA]</scope>
    <source>
        <strain evidence="9">h7</strain>
    </source>
</reference>
<dbReference type="STRING" id="686832.A0A0C2XL25"/>
<accession>A0A0C2XL25</accession>
<keyword evidence="3" id="KW-0560">Oxidoreductase</keyword>